<evidence type="ECO:0000313" key="4">
    <source>
        <dbReference type="EMBL" id="KAE9966894.1"/>
    </source>
</evidence>
<dbReference type="EMBL" id="WNWR01000951">
    <property type="protein sequence ID" value="KAE9966894.1"/>
    <property type="molecule type" value="Genomic_DNA"/>
</dbReference>
<dbReference type="AlphaFoldDB" id="A0A8H3U590"/>
<dbReference type="PANTHER" id="PTHR40788">
    <property type="entry name" value="CLR5 DOMAIN-CONTAINING PROTEIN-RELATED"/>
    <property type="match status" value="1"/>
</dbReference>
<dbReference type="Proteomes" id="UP000490939">
    <property type="component" value="Unassembled WGS sequence"/>
</dbReference>
<protein>
    <submittedName>
        <fullName evidence="2">Uncharacterized protein</fullName>
    </submittedName>
</protein>
<dbReference type="Proteomes" id="UP000433883">
    <property type="component" value="Unassembled WGS sequence"/>
</dbReference>
<feature type="region of interest" description="Disordered" evidence="1">
    <location>
        <begin position="674"/>
        <end position="708"/>
    </location>
</feature>
<organism evidence="2 5">
    <name type="scientific">Venturia inaequalis</name>
    <name type="common">Apple scab fungus</name>
    <dbReference type="NCBI Taxonomy" id="5025"/>
    <lineage>
        <taxon>Eukaryota</taxon>
        <taxon>Fungi</taxon>
        <taxon>Dikarya</taxon>
        <taxon>Ascomycota</taxon>
        <taxon>Pezizomycotina</taxon>
        <taxon>Dothideomycetes</taxon>
        <taxon>Pleosporomycetidae</taxon>
        <taxon>Venturiales</taxon>
        <taxon>Venturiaceae</taxon>
        <taxon>Venturia</taxon>
    </lineage>
</organism>
<evidence type="ECO:0000313" key="3">
    <source>
        <dbReference type="EMBL" id="KAE9964226.1"/>
    </source>
</evidence>
<dbReference type="OrthoDB" id="2922289at2759"/>
<proteinExistence type="predicted"/>
<evidence type="ECO:0000313" key="2">
    <source>
        <dbReference type="EMBL" id="KAE9964141.1"/>
    </source>
</evidence>
<sequence>MDSSPAWSDPRFPYTKKIGERKYLYTVQELEASIFKSPHDPCSDCQDSFYTNAEQKNHYPRFTYRGEVSRDEATRIATEYTQNAQRDRDALSKLLRDHGDLLVSRWKKKNPVKRVAILTAASPELNQDDWVYSLYDRLTECWEAARDPVARTQLLLPWLTLSTLKTNPNALFALLHYRSAFAPHEWAPYDNTQLNLSWSLAHFDLQFTTLCVVMHGPGYGREIVNFDLDAIHRQDIIGFPRARLILEAQAYLMRFLRNTAEAILATVDQPTGSKNWLAVSGAGLGHAGGELGYRSTYAHQAYTRPPSFEASKLLSICEVQMNALEDHLSFLQTNPQYMKRHVQIIRQGKLYELMRNDQKGRMLFNALIKEVMTYWRWKWLKAECQHVKSLQDRFRDSICQGQSLPAMYDKALGALELFLANLVNWRADDLGMQLSERPGFSSYYTFTAKEGGAKLVANPNSQLSLTELYEQDPLFWCLIQLTANMKSPDHHDRGHLFAFLEQHLLTCRAEDRKRVDVEIRRTVSDLMAYFEILMNVRLHRPLHRVTDLSDIMTAKDRTAQDRGAWKGWSVLYERPSSSTSDRQRVMGNKLFEKMTSSSPYPLDKIMRLEHAKSTRACLEHFWGETRKIAKIIFQGTRFTAAEIASLIEVISANLAPEYLNEVRLEESRLLGTPKPISRPLELRTERDMSHTEAKNSSATPTKQKPNVIGPKLPEAQEIVAAATDIETPQKVIAVSKRSLQILRLMYPTDAKEMTKGIDWATFVRTMADTGFVARDAGSSVVSFENQEGGRIIFDKPDPDADVDADSLQIMAWRMRKWFGWGREGFVLKG</sequence>
<feature type="compositionally biased region" description="Basic and acidic residues" evidence="1">
    <location>
        <begin position="680"/>
        <end position="693"/>
    </location>
</feature>
<dbReference type="PANTHER" id="PTHR40788:SF2">
    <property type="entry name" value="CLR5 DOMAIN-CONTAINING PROTEIN"/>
    <property type="match status" value="1"/>
</dbReference>
<evidence type="ECO:0000313" key="5">
    <source>
        <dbReference type="Proteomes" id="UP000433883"/>
    </source>
</evidence>
<comment type="caution">
    <text evidence="2">The sequence shown here is derived from an EMBL/GenBank/DDBJ whole genome shotgun (WGS) entry which is preliminary data.</text>
</comment>
<gene>
    <name evidence="2" type="ORF">BLS_008598</name>
    <name evidence="4" type="ORF">EG327_011687</name>
    <name evidence="3" type="ORF">EG328_010673</name>
</gene>
<feature type="compositionally biased region" description="Polar residues" evidence="1">
    <location>
        <begin position="694"/>
        <end position="704"/>
    </location>
</feature>
<dbReference type="Proteomes" id="UP000447873">
    <property type="component" value="Unassembled WGS sequence"/>
</dbReference>
<accession>A0A8H3U590</accession>
<dbReference type="EMBL" id="WNWS01000718">
    <property type="protein sequence ID" value="KAE9964226.1"/>
    <property type="molecule type" value="Genomic_DNA"/>
</dbReference>
<keyword evidence="7" id="KW-1185">Reference proteome</keyword>
<evidence type="ECO:0000313" key="6">
    <source>
        <dbReference type="Proteomes" id="UP000447873"/>
    </source>
</evidence>
<dbReference type="EMBL" id="WNWQ01000738">
    <property type="protein sequence ID" value="KAE9964141.1"/>
    <property type="molecule type" value="Genomic_DNA"/>
</dbReference>
<evidence type="ECO:0000313" key="7">
    <source>
        <dbReference type="Proteomes" id="UP000490939"/>
    </source>
</evidence>
<reference evidence="2 5" key="1">
    <citation type="submission" date="2019-11" db="EMBL/GenBank/DDBJ databases">
        <title>Venturia inaequalis Genome Resource.</title>
        <authorList>
            <person name="Lichtner F.J."/>
        </authorList>
    </citation>
    <scope>NUCLEOTIDE SEQUENCE [LARGE SCALE GENOMIC DNA]</scope>
    <source>
        <strain evidence="3 6">120213</strain>
        <strain evidence="2">Bline_iso_100314</strain>
        <strain evidence="4 7">DMI_063113</strain>
    </source>
</reference>
<name>A0A8H3U590_VENIN</name>
<evidence type="ECO:0000256" key="1">
    <source>
        <dbReference type="SAM" id="MobiDB-lite"/>
    </source>
</evidence>